<dbReference type="PRINTS" id="PR00205">
    <property type="entry name" value="CADHERIN"/>
</dbReference>
<dbReference type="GO" id="GO:0005509">
    <property type="term" value="F:calcium ion binding"/>
    <property type="evidence" value="ECO:0007669"/>
    <property type="project" value="UniProtKB-UniRule"/>
</dbReference>
<dbReference type="Proteomes" id="UP001168990">
    <property type="component" value="Unassembled WGS sequence"/>
</dbReference>
<dbReference type="InterPro" id="IPR015919">
    <property type="entry name" value="Cadherin-like_sf"/>
</dbReference>
<feature type="domain" description="Cadherin" evidence="9">
    <location>
        <begin position="145"/>
        <end position="258"/>
    </location>
</feature>
<keyword evidence="4 7" id="KW-0106">Calcium</keyword>
<dbReference type="Gene3D" id="2.60.40.60">
    <property type="entry name" value="Cadherins"/>
    <property type="match status" value="11"/>
</dbReference>
<evidence type="ECO:0000313" key="10">
    <source>
        <dbReference type="EMBL" id="KAK0173122.1"/>
    </source>
</evidence>
<feature type="domain" description="Cadherin" evidence="9">
    <location>
        <begin position="482"/>
        <end position="581"/>
    </location>
</feature>
<feature type="domain" description="Cadherin" evidence="9">
    <location>
        <begin position="582"/>
        <end position="710"/>
    </location>
</feature>
<dbReference type="CDD" id="cd11304">
    <property type="entry name" value="Cadherin_repeat"/>
    <property type="match status" value="9"/>
</dbReference>
<accession>A0AA39FNX8</accession>
<evidence type="ECO:0000256" key="1">
    <source>
        <dbReference type="ARBA" id="ARBA00004370"/>
    </source>
</evidence>
<keyword evidence="6 8" id="KW-0472">Membrane</keyword>
<feature type="domain" description="Cadherin" evidence="9">
    <location>
        <begin position="1201"/>
        <end position="1290"/>
    </location>
</feature>
<feature type="domain" description="Cadherin" evidence="9">
    <location>
        <begin position="942"/>
        <end position="1059"/>
    </location>
</feature>
<evidence type="ECO:0000313" key="11">
    <source>
        <dbReference type="Proteomes" id="UP001168990"/>
    </source>
</evidence>
<evidence type="ECO:0000256" key="3">
    <source>
        <dbReference type="ARBA" id="ARBA00022737"/>
    </source>
</evidence>
<evidence type="ECO:0000256" key="7">
    <source>
        <dbReference type="PROSITE-ProRule" id="PRU00043"/>
    </source>
</evidence>
<dbReference type="GO" id="GO:0007156">
    <property type="term" value="P:homophilic cell adhesion via plasma membrane adhesion molecules"/>
    <property type="evidence" value="ECO:0007669"/>
    <property type="project" value="InterPro"/>
</dbReference>
<proteinExistence type="predicted"/>
<dbReference type="SUPFAM" id="SSF49313">
    <property type="entry name" value="Cadherin-like"/>
    <property type="match status" value="10"/>
</dbReference>
<dbReference type="SMART" id="SM00112">
    <property type="entry name" value="CA"/>
    <property type="match status" value="11"/>
</dbReference>
<keyword evidence="3" id="KW-0677">Repeat</keyword>
<feature type="domain" description="Cadherin" evidence="9">
    <location>
        <begin position="816"/>
        <end position="934"/>
    </location>
</feature>
<reference evidence="10" key="1">
    <citation type="journal article" date="2023" name="bioRxiv">
        <title>Scaffold-level genome assemblies of two parasitoid biocontrol wasps reveal the parthenogenesis mechanism and an associated novel virus.</title>
        <authorList>
            <person name="Inwood S."/>
            <person name="Skelly J."/>
            <person name="Guhlin J."/>
            <person name="Harrop T."/>
            <person name="Goldson S."/>
            <person name="Dearden P."/>
        </authorList>
    </citation>
    <scope>NUCLEOTIDE SEQUENCE</scope>
    <source>
        <strain evidence="10">Irish</strain>
        <tissue evidence="10">Whole body</tissue>
    </source>
</reference>
<sequence>MLSAFLPEGHNVDWQYSILPWTTPPFIKPEKLDVAVKDWTYVELTKGTNIILDEEVDHEIFLGEINYNGELTPQFGEFRVPNNNYLLGGVIKKNTNNRYGIYITKKQDYETEIMRAYRFEIVIGTDSYGIALNIRNIDDNAPVIQSDERNCAVEENYSGRTNCSFTIHDADGWIDKVHMTFTSMQEEGEDNFKFQIKEVSGIDKDYSVKAYLDVVKPLDFESIAMYMLTMNATDEAGNVGNLLTAIEVIDMPDESPKWTRLTASETIIEKSTKTFGVLAIDGDVQINAEINYKIITADGEENFFTVDTTTGIITIHEINRDEMKRELFRFQIIAYEKNNITSMINATIIVIVEDKNDNIPEISPDKLSIDIDEETYMTLDFKQSITISDIDLAENAQYSVRLIDDSIYHWSTAYQIVPNNGYQTNNFTISVVNASLLDYEDENWRNMKIKIKSTEVANESHIDEIIIEINLINWNDELPIFQYDTIQVSVPEDVEKGSYIATMLATDRDVDDNVTLTLVAQEALSINEKSGKIVTALDNSFDYELMPIVIVQIVATDLVKHKTYATLTINVTDVNDVPPVLNLPKRALFLEEEVNNGTVIDAEIEASDVDTDAKLIFSIDWDDTIARKSGVIVNQTFYREHLKIQTNYQRNNSRLAQATLIVTGRIDYEAFDVISINIIVHDLTTVHNENFTSGTVTINIIDINDNYPEFKNIEMMSVSENQVTDTLIGAITATDADGAPFNQISYYIKSINNTADDLIQINNKSGVIRVKKDRAIDAEIYEYIYYNVTATDGTNSNSTQLAIYVNDMNDEVPYHDKFNSTIHIKEKSPSGTKIVRISGKDNDRTSPYNNVSYLINTNYSAPFQYFNLGRFDGLLQVNLIDGHKLDRDFGSTNFVLNLKLRDNYLDDGITWNTNALDTIVTVILDDINDQIPKLPNISDPLIEISEITNEGAFVVKISAEDYDDPLTENTKINYKLLSTKFITDDFGNEIVEKCATPFKVETVNFKYAEIYTTQGLRGCYGTWAIELYAQDHGTDPGPLNDTKIYHIRVTDYNYYTPVILFPIKGKNIALSQDQSLHTQLKTYGMQPLDDFNASDADYGASGQVTFSISSENNDDEYFEVINTRENSGKLQMRKWPNFEQQSQFKFIVTATDGGNPLKNTSQEVTIIFVSSPDPQFNENDWTIWVKENKTGINYSIIIPEATDNINENGGAIDIYYFIDNKVNDYEFFNIDKCTRNLSVTKELDREQQEIMQINIIATADRDGPPREPKKKAILNIKIIVLDENDNNPIFETNFYSAGVALEDPPDKLIMTVKATDADLNDTLKYSMVSGSLITSDSSIAGIQNPFDLNSITGELLLKFSATSDMKGFFKTRIIVHDTENHNDTAEIQVYIVSQANRVAFILKNNPSYVKEVLIFIIKTFSDIFGYTCNVDDIKSSVDANNQVLDNTTTLMTHFIDSKNNLPIASDVIILASSDLQTVTNLKATLQTKSLYLIDVPTGSLPESENITQTIQWILICLTIFFSMSSVALIVVYYIRTKSLSNRLDKLALESRLDSQETKNSADVVPTTNQFAIAGSNPIFFSTTKIPMNNNFDDNISQTSGDSELIGIEDNPNFNYSNDKITWNTKLFDEKENGIIKEVPKIIFNDPYLKQENYSEDDKNC</sequence>
<evidence type="ECO:0000256" key="5">
    <source>
        <dbReference type="ARBA" id="ARBA00022989"/>
    </source>
</evidence>
<feature type="domain" description="Cadherin" evidence="9">
    <location>
        <begin position="277"/>
        <end position="362"/>
    </location>
</feature>
<keyword evidence="11" id="KW-1185">Reference proteome</keyword>
<dbReference type="InterPro" id="IPR002126">
    <property type="entry name" value="Cadherin-like_dom"/>
</dbReference>
<evidence type="ECO:0000256" key="6">
    <source>
        <dbReference type="ARBA" id="ARBA00023136"/>
    </source>
</evidence>
<comment type="caution">
    <text evidence="10">The sequence shown here is derived from an EMBL/GenBank/DDBJ whole genome shotgun (WGS) entry which is preliminary data.</text>
</comment>
<feature type="domain" description="Cadherin" evidence="9">
    <location>
        <begin position="710"/>
        <end position="815"/>
    </location>
</feature>
<reference evidence="10" key="2">
    <citation type="submission" date="2023-03" db="EMBL/GenBank/DDBJ databases">
        <authorList>
            <person name="Inwood S.N."/>
            <person name="Skelly J.G."/>
            <person name="Guhlin J."/>
            <person name="Harrop T.W.R."/>
            <person name="Goldson S.G."/>
            <person name="Dearden P.K."/>
        </authorList>
    </citation>
    <scope>NUCLEOTIDE SEQUENCE</scope>
    <source>
        <strain evidence="10">Irish</strain>
        <tissue evidence="10">Whole body</tissue>
    </source>
</reference>
<dbReference type="PANTHER" id="PTHR24026">
    <property type="entry name" value="FAT ATYPICAL CADHERIN-RELATED"/>
    <property type="match status" value="1"/>
</dbReference>
<dbReference type="GO" id="GO:0005886">
    <property type="term" value="C:plasma membrane"/>
    <property type="evidence" value="ECO:0007669"/>
    <property type="project" value="InterPro"/>
</dbReference>
<dbReference type="EMBL" id="JAQQBS010000002">
    <property type="protein sequence ID" value="KAK0173122.1"/>
    <property type="molecule type" value="Genomic_DNA"/>
</dbReference>
<feature type="domain" description="Cadherin" evidence="9">
    <location>
        <begin position="1091"/>
        <end position="1176"/>
    </location>
</feature>
<name>A0AA39FNX8_9HYME</name>
<evidence type="ECO:0000259" key="9">
    <source>
        <dbReference type="PROSITE" id="PS50268"/>
    </source>
</evidence>
<feature type="domain" description="Cadherin" evidence="9">
    <location>
        <begin position="363"/>
        <end position="481"/>
    </location>
</feature>
<evidence type="ECO:0000256" key="8">
    <source>
        <dbReference type="SAM" id="Phobius"/>
    </source>
</evidence>
<dbReference type="PROSITE" id="PS00232">
    <property type="entry name" value="CADHERIN_1"/>
    <property type="match status" value="3"/>
</dbReference>
<dbReference type="InterPro" id="IPR020894">
    <property type="entry name" value="Cadherin_CS"/>
</dbReference>
<comment type="subcellular location">
    <subcellularLocation>
        <location evidence="1">Membrane</location>
    </subcellularLocation>
</comment>
<keyword evidence="2 8" id="KW-0812">Transmembrane</keyword>
<organism evidence="10 11">
    <name type="scientific">Microctonus aethiopoides</name>
    <dbReference type="NCBI Taxonomy" id="144406"/>
    <lineage>
        <taxon>Eukaryota</taxon>
        <taxon>Metazoa</taxon>
        <taxon>Ecdysozoa</taxon>
        <taxon>Arthropoda</taxon>
        <taxon>Hexapoda</taxon>
        <taxon>Insecta</taxon>
        <taxon>Pterygota</taxon>
        <taxon>Neoptera</taxon>
        <taxon>Endopterygota</taxon>
        <taxon>Hymenoptera</taxon>
        <taxon>Apocrita</taxon>
        <taxon>Ichneumonoidea</taxon>
        <taxon>Braconidae</taxon>
        <taxon>Euphorinae</taxon>
        <taxon>Microctonus</taxon>
    </lineage>
</organism>
<feature type="transmembrane region" description="Helical" evidence="8">
    <location>
        <begin position="1512"/>
        <end position="1534"/>
    </location>
</feature>
<dbReference type="PANTHER" id="PTHR24026:SF133">
    <property type="entry name" value="CADHERIN-RELATED FAMILY MEMBER 2"/>
    <property type="match status" value="1"/>
</dbReference>
<keyword evidence="5 8" id="KW-1133">Transmembrane helix</keyword>
<feature type="domain" description="Cadherin" evidence="9">
    <location>
        <begin position="1291"/>
        <end position="1408"/>
    </location>
</feature>
<evidence type="ECO:0000256" key="2">
    <source>
        <dbReference type="ARBA" id="ARBA00022692"/>
    </source>
</evidence>
<dbReference type="PROSITE" id="PS50268">
    <property type="entry name" value="CADHERIN_2"/>
    <property type="match status" value="11"/>
</dbReference>
<dbReference type="Pfam" id="PF00028">
    <property type="entry name" value="Cadherin"/>
    <property type="match status" value="3"/>
</dbReference>
<gene>
    <name evidence="10" type="ORF">PV328_006365</name>
</gene>
<protein>
    <recommendedName>
        <fullName evidence="9">Cadherin domain-containing protein</fullName>
    </recommendedName>
</protein>
<evidence type="ECO:0000256" key="4">
    <source>
        <dbReference type="ARBA" id="ARBA00022837"/>
    </source>
</evidence>